<evidence type="ECO:0000313" key="2">
    <source>
        <dbReference type="EMBL" id="PIE63393.1"/>
    </source>
</evidence>
<dbReference type="AlphaFoldDB" id="A0A2G6MTH0"/>
<evidence type="ECO:0000313" key="3">
    <source>
        <dbReference type="Proteomes" id="UP000231203"/>
    </source>
</evidence>
<feature type="transmembrane region" description="Helical" evidence="1">
    <location>
        <begin position="16"/>
        <end position="37"/>
    </location>
</feature>
<feature type="transmembrane region" description="Helical" evidence="1">
    <location>
        <begin position="193"/>
        <end position="214"/>
    </location>
</feature>
<proteinExistence type="predicted"/>
<reference evidence="2 3" key="1">
    <citation type="submission" date="2017-10" db="EMBL/GenBank/DDBJ databases">
        <title>Novel microbial diversity and functional potential in the marine mammal oral microbiome.</title>
        <authorList>
            <person name="Dudek N.K."/>
            <person name="Sun C.L."/>
            <person name="Burstein D."/>
            <person name="Kantor R.S."/>
            <person name="Aliaga Goltsman D.S."/>
            <person name="Bik E.M."/>
            <person name="Thomas B.C."/>
            <person name="Banfield J.F."/>
            <person name="Relman D.A."/>
        </authorList>
    </citation>
    <scope>NUCLEOTIDE SEQUENCE [LARGE SCALE GENOMIC DNA]</scope>
    <source>
        <strain evidence="2">DOLJORAL78_47_202</strain>
    </source>
</reference>
<dbReference type="EMBL" id="PDTI01000008">
    <property type="protein sequence ID" value="PIE63393.1"/>
    <property type="molecule type" value="Genomic_DNA"/>
</dbReference>
<accession>A0A2G6MTH0</accession>
<name>A0A2G6MTH0_9BACT</name>
<gene>
    <name evidence="2" type="ORF">CSA25_00510</name>
</gene>
<sequence length="273" mass="31110">MKSSKISDLLQENKTLFLIVIVGLFLLEIEIFALAAMQAGKQSILQVLDNQGHVIHETSGDNLSDFNKHHFEKVFGPLENYNVQLNTQDVPFPFRAWFVAAICLPIGTMLLFAFVVKAYLVIFQGAKLPENDTDGHQTGDETKLESTLNRISRMNIFNIGFLIFIGAISYWIIPNMITYLGHIGIDLFVRFKWLYIGVVVILVCIILWIVYLRYQLAKKSIESQTEIQKHRLSLEYHSQIGELPLFLEQSSDDATQAVIDYKPEDEDTPPSDL</sequence>
<organism evidence="2 3">
    <name type="scientific">Desulfobacter postgatei</name>
    <dbReference type="NCBI Taxonomy" id="2293"/>
    <lineage>
        <taxon>Bacteria</taxon>
        <taxon>Pseudomonadati</taxon>
        <taxon>Thermodesulfobacteriota</taxon>
        <taxon>Desulfobacteria</taxon>
        <taxon>Desulfobacterales</taxon>
        <taxon>Desulfobacteraceae</taxon>
        <taxon>Desulfobacter</taxon>
    </lineage>
</organism>
<comment type="caution">
    <text evidence="2">The sequence shown here is derived from an EMBL/GenBank/DDBJ whole genome shotgun (WGS) entry which is preliminary data.</text>
</comment>
<keyword evidence="1" id="KW-1133">Transmembrane helix</keyword>
<keyword evidence="1" id="KW-0472">Membrane</keyword>
<keyword evidence="1" id="KW-0812">Transmembrane</keyword>
<protein>
    <submittedName>
        <fullName evidence="2">Uncharacterized protein</fullName>
    </submittedName>
</protein>
<evidence type="ECO:0000256" key="1">
    <source>
        <dbReference type="SAM" id="Phobius"/>
    </source>
</evidence>
<feature type="transmembrane region" description="Helical" evidence="1">
    <location>
        <begin position="96"/>
        <end position="120"/>
    </location>
</feature>
<dbReference type="Proteomes" id="UP000231203">
    <property type="component" value="Unassembled WGS sequence"/>
</dbReference>
<feature type="transmembrane region" description="Helical" evidence="1">
    <location>
        <begin position="156"/>
        <end position="173"/>
    </location>
</feature>